<dbReference type="Gene3D" id="1.10.720.10">
    <property type="match status" value="1"/>
</dbReference>
<proteinExistence type="predicted"/>
<dbReference type="Proteomes" id="UP001370490">
    <property type="component" value="Unassembled WGS sequence"/>
</dbReference>
<evidence type="ECO:0000313" key="4">
    <source>
        <dbReference type="Proteomes" id="UP001370490"/>
    </source>
</evidence>
<sequence length="264" mass="29267">MDAGVLCGQSACGFSVSNCKIKLGKPFYSLEEIADVSLHFPSSRLQGFPVLKIRSEGRQRGRSPKRDVAAARRSSKEADSNHKVPQSTGNKLLGTSDQDEIIRLFRRIRTSIARDESDGPKKRGLGSSKDLSSAESLLEVLRQSSRRQDGNLGKEERRTFAQRGVEKKERTIQDSSLAGDFKLTRPPSNFVRKSPIPLQSLHRVADAEMNNEGSSVSMSELASEMETPQVEKMKLPELRALAKSRGLKAYSKLKKSELVELLKP</sequence>
<dbReference type="GO" id="GO:0006353">
    <property type="term" value="P:DNA-templated transcription termination"/>
    <property type="evidence" value="ECO:0007669"/>
    <property type="project" value="InterPro"/>
</dbReference>
<name>A0AAN8VNE2_9MAGN</name>
<feature type="region of interest" description="Disordered" evidence="1">
    <location>
        <begin position="113"/>
        <end position="173"/>
    </location>
</feature>
<protein>
    <submittedName>
        <fullName evidence="3">Rho termination factor, N-terminal</fullName>
    </submittedName>
</protein>
<dbReference type="AlphaFoldDB" id="A0AAN8VNE2"/>
<evidence type="ECO:0000256" key="1">
    <source>
        <dbReference type="SAM" id="MobiDB-lite"/>
    </source>
</evidence>
<accession>A0AAN8VNE2</accession>
<feature type="compositionally biased region" description="Basic and acidic residues" evidence="1">
    <location>
        <begin position="146"/>
        <end position="172"/>
    </location>
</feature>
<dbReference type="InterPro" id="IPR011112">
    <property type="entry name" value="Rho-like_N"/>
</dbReference>
<feature type="domain" description="Rho termination factor-like N-terminal" evidence="2">
    <location>
        <begin position="231"/>
        <end position="260"/>
    </location>
</feature>
<comment type="caution">
    <text evidence="3">The sequence shown here is derived from an EMBL/GenBank/DDBJ whole genome shotgun (WGS) entry which is preliminary data.</text>
</comment>
<organism evidence="3 4">
    <name type="scientific">Dillenia turbinata</name>
    <dbReference type="NCBI Taxonomy" id="194707"/>
    <lineage>
        <taxon>Eukaryota</taxon>
        <taxon>Viridiplantae</taxon>
        <taxon>Streptophyta</taxon>
        <taxon>Embryophyta</taxon>
        <taxon>Tracheophyta</taxon>
        <taxon>Spermatophyta</taxon>
        <taxon>Magnoliopsida</taxon>
        <taxon>eudicotyledons</taxon>
        <taxon>Gunneridae</taxon>
        <taxon>Pentapetalae</taxon>
        <taxon>Dilleniales</taxon>
        <taxon>Dilleniaceae</taxon>
        <taxon>Dillenia</taxon>
    </lineage>
</organism>
<reference evidence="3 4" key="1">
    <citation type="submission" date="2023-12" db="EMBL/GenBank/DDBJ databases">
        <title>A high-quality genome assembly for Dillenia turbinata (Dilleniales).</title>
        <authorList>
            <person name="Chanderbali A."/>
        </authorList>
    </citation>
    <scope>NUCLEOTIDE SEQUENCE [LARGE SCALE GENOMIC DNA]</scope>
    <source>
        <strain evidence="3">LSX21</strain>
        <tissue evidence="3">Leaf</tissue>
    </source>
</reference>
<dbReference type="EMBL" id="JBAMMX010000010">
    <property type="protein sequence ID" value="KAK6932707.1"/>
    <property type="molecule type" value="Genomic_DNA"/>
</dbReference>
<evidence type="ECO:0000259" key="2">
    <source>
        <dbReference type="Pfam" id="PF07498"/>
    </source>
</evidence>
<dbReference type="PANTHER" id="PTHR34449:SF2">
    <property type="entry name" value="RHO TERMINATION FACTOR"/>
    <property type="match status" value="1"/>
</dbReference>
<feature type="region of interest" description="Disordered" evidence="1">
    <location>
        <begin position="55"/>
        <end position="93"/>
    </location>
</feature>
<keyword evidence="4" id="KW-1185">Reference proteome</keyword>
<feature type="compositionally biased region" description="Polar residues" evidence="1">
    <location>
        <begin position="83"/>
        <end position="93"/>
    </location>
</feature>
<feature type="compositionally biased region" description="Basic and acidic residues" evidence="1">
    <location>
        <begin position="55"/>
        <end position="82"/>
    </location>
</feature>
<gene>
    <name evidence="3" type="ORF">RJ641_002331</name>
</gene>
<dbReference type="Pfam" id="PF07498">
    <property type="entry name" value="Rho_N"/>
    <property type="match status" value="1"/>
</dbReference>
<dbReference type="PANTHER" id="PTHR34449">
    <property type="entry name" value="RHO TERMINATION FACTOR"/>
    <property type="match status" value="1"/>
</dbReference>
<evidence type="ECO:0000313" key="3">
    <source>
        <dbReference type="EMBL" id="KAK6932707.1"/>
    </source>
</evidence>